<keyword evidence="2" id="KW-1185">Reference proteome</keyword>
<dbReference type="Proteomes" id="UP000092665">
    <property type="component" value="Unassembled WGS sequence"/>
</dbReference>
<comment type="caution">
    <text evidence="1">The sequence shown here is derived from an EMBL/GenBank/DDBJ whole genome shotgun (WGS) entry which is preliminary data.</text>
</comment>
<reference evidence="2" key="1">
    <citation type="submission" date="2015-11" db="EMBL/GenBank/DDBJ databases">
        <authorList>
            <person name="Tobias N.J."/>
            <person name="Mishra B."/>
            <person name="Gupta D.K."/>
            <person name="Thines M."/>
            <person name="Stinear T.P."/>
            <person name="Bode H.B."/>
        </authorList>
    </citation>
    <scope>NUCLEOTIDE SEQUENCE [LARGE SCALE GENOMIC DNA]</scope>
    <source>
        <strain evidence="2">PB45.5</strain>
    </source>
</reference>
<sequence length="108" mass="12398">MNISKAIINYAARRNIDIDARYFETVEMNDGEIVKVNNVWFAVIREDGEVQCEPMFVYAVNGNHLRYNGHCAMKKEIAEELPATIDSDKKLKEVIKFIESEMKAGNIE</sequence>
<proteinExistence type="predicted"/>
<organism evidence="1 2">
    <name type="scientific">Photorhabdus namnaonensis</name>
    <dbReference type="NCBI Taxonomy" id="1851568"/>
    <lineage>
        <taxon>Bacteria</taxon>
        <taxon>Pseudomonadati</taxon>
        <taxon>Pseudomonadota</taxon>
        <taxon>Gammaproteobacteria</taxon>
        <taxon>Enterobacterales</taxon>
        <taxon>Morganellaceae</taxon>
        <taxon>Photorhabdus</taxon>
    </lineage>
</organism>
<evidence type="ECO:0000313" key="2">
    <source>
        <dbReference type="Proteomes" id="UP000092665"/>
    </source>
</evidence>
<evidence type="ECO:0000313" key="1">
    <source>
        <dbReference type="EMBL" id="OCA53910.1"/>
    </source>
</evidence>
<dbReference type="EMBL" id="LOIC01000077">
    <property type="protein sequence ID" value="OCA53910.1"/>
    <property type="molecule type" value="Genomic_DNA"/>
</dbReference>
<accession>A0A1B8YFQ9</accession>
<name>A0A1B8YFQ9_9GAMM</name>
<dbReference type="RefSeq" id="WP_065391035.1">
    <property type="nucleotide sequence ID" value="NZ_CAWMQN010000077.1"/>
</dbReference>
<dbReference type="AlphaFoldDB" id="A0A1B8YFQ9"/>
<protein>
    <submittedName>
        <fullName evidence="1">Uncharacterized protein</fullName>
    </submittedName>
</protein>
<gene>
    <name evidence="1" type="ORF">Phpb_03014</name>
</gene>